<dbReference type="SUPFAM" id="SSF55909">
    <property type="entry name" value="Pentein"/>
    <property type="match status" value="1"/>
</dbReference>
<organism evidence="1 2">
    <name type="scientific">Endozoicomonas lisbonensis</name>
    <dbReference type="NCBI Taxonomy" id="3120522"/>
    <lineage>
        <taxon>Bacteria</taxon>
        <taxon>Pseudomonadati</taxon>
        <taxon>Pseudomonadota</taxon>
        <taxon>Gammaproteobacteria</taxon>
        <taxon>Oceanospirillales</taxon>
        <taxon>Endozoicomonadaceae</taxon>
        <taxon>Endozoicomonas</taxon>
    </lineage>
</organism>
<sequence>MKQIYLFGLFILSTMFLPLSYPADQLTSYVVMVPPNHFAADSKPFTSPVLRKVKPERSVNVPKKTLQEYTAVKQQLHNHHIHVIELPAYHAPDTPDSVFPNNWFISFPAPCPENVQCGSAGNTLITLFPMLANQRKKKSRITALQKALNQQAISSQYNDEVLKNMTASQSLDGASSMVLDRDKKIIFAALSPRTNQTLLQEFADRQGYKLLAFRTVFYDQPVYHTSMMLSIGADFAVLCSECISEKEHRQQVWQALSDKTVIDITPDQTRKFAGNLLQLENDRGKAITVLSRTAFQSLNDEQLRVLNSFSDQLLVFDIPTIETYGGGSAGCMLAEIFLQPTLIPNPPSKHELRSHFESLDLRWNSSQ</sequence>
<dbReference type="Proteomes" id="UP001549366">
    <property type="component" value="Unassembled WGS sequence"/>
</dbReference>
<dbReference type="PANTHER" id="PTHR43224:SF1">
    <property type="entry name" value="AMIDINOTRANSFERASE"/>
    <property type="match status" value="1"/>
</dbReference>
<evidence type="ECO:0008006" key="3">
    <source>
        <dbReference type="Google" id="ProtNLM"/>
    </source>
</evidence>
<keyword evidence="2" id="KW-1185">Reference proteome</keyword>
<dbReference type="Gene3D" id="3.75.10.10">
    <property type="entry name" value="L-arginine/glycine Amidinotransferase, Chain A"/>
    <property type="match status" value="1"/>
</dbReference>
<evidence type="ECO:0000313" key="2">
    <source>
        <dbReference type="Proteomes" id="UP001549366"/>
    </source>
</evidence>
<name>A0ABV2SN96_9GAMM</name>
<dbReference type="PIRSF" id="PIRSF028188">
    <property type="entry name" value="Amdntrnsf_FN0238"/>
    <property type="match status" value="1"/>
</dbReference>
<comment type="caution">
    <text evidence="1">The sequence shown here is derived from an EMBL/GenBank/DDBJ whole genome shotgun (WGS) entry which is preliminary data.</text>
</comment>
<dbReference type="PANTHER" id="PTHR43224">
    <property type="entry name" value="AMIDINOTRANSFERASE"/>
    <property type="match status" value="1"/>
</dbReference>
<protein>
    <recommendedName>
        <fullName evidence="3">Amidinotransferase</fullName>
    </recommendedName>
</protein>
<dbReference type="RefSeq" id="WP_354022264.1">
    <property type="nucleotide sequence ID" value="NZ_JBEWTD010000002.1"/>
</dbReference>
<reference evidence="1 2" key="1">
    <citation type="submission" date="2024-06" db="EMBL/GenBank/DDBJ databases">
        <title>Genomic Encyclopedia of Type Strains, Phase V (KMG-V): Genome sequencing to study the core and pangenomes of soil and plant-associated prokaryotes.</title>
        <authorList>
            <person name="Whitman W."/>
        </authorList>
    </citation>
    <scope>NUCLEOTIDE SEQUENCE [LARGE SCALE GENOMIC DNA]</scope>
    <source>
        <strain evidence="1 2">NE40</strain>
    </source>
</reference>
<evidence type="ECO:0000313" key="1">
    <source>
        <dbReference type="EMBL" id="MET4759236.1"/>
    </source>
</evidence>
<gene>
    <name evidence="1" type="ORF">V5J35_004428</name>
</gene>
<proteinExistence type="predicted"/>
<dbReference type="InterPro" id="IPR014541">
    <property type="entry name" value="Amdntrnsf_FN0238"/>
</dbReference>
<dbReference type="EMBL" id="JBEWTB010000002">
    <property type="protein sequence ID" value="MET4759236.1"/>
    <property type="molecule type" value="Genomic_DNA"/>
</dbReference>
<accession>A0ABV2SN96</accession>
<dbReference type="Pfam" id="PF19420">
    <property type="entry name" value="DDAH_eukar"/>
    <property type="match status" value="1"/>
</dbReference>